<evidence type="ECO:0000256" key="1">
    <source>
        <dbReference type="SAM" id="SignalP"/>
    </source>
</evidence>
<keyword evidence="1" id="KW-0732">Signal</keyword>
<protein>
    <recommendedName>
        <fullName evidence="4">Acyloxyacyl hydrolase</fullName>
    </recommendedName>
</protein>
<evidence type="ECO:0000313" key="2">
    <source>
        <dbReference type="EMBL" id="GAA4874101.1"/>
    </source>
</evidence>
<comment type="caution">
    <text evidence="2">The sequence shown here is derived from an EMBL/GenBank/DDBJ whole genome shotgun (WGS) entry which is preliminary data.</text>
</comment>
<dbReference type="Proteomes" id="UP001499988">
    <property type="component" value="Unassembled WGS sequence"/>
</dbReference>
<evidence type="ECO:0000313" key="3">
    <source>
        <dbReference type="Proteomes" id="UP001499988"/>
    </source>
</evidence>
<dbReference type="RefSeq" id="WP_345332799.1">
    <property type="nucleotide sequence ID" value="NZ_BAABJZ010000006.1"/>
</dbReference>
<name>A0ABP9EJW4_9GAMM</name>
<evidence type="ECO:0008006" key="4">
    <source>
        <dbReference type="Google" id="ProtNLM"/>
    </source>
</evidence>
<reference evidence="3" key="1">
    <citation type="journal article" date="2019" name="Int. J. Syst. Evol. Microbiol.">
        <title>The Global Catalogue of Microorganisms (GCM) 10K type strain sequencing project: providing services to taxonomists for standard genome sequencing and annotation.</title>
        <authorList>
            <consortium name="The Broad Institute Genomics Platform"/>
            <consortium name="The Broad Institute Genome Sequencing Center for Infectious Disease"/>
            <person name="Wu L."/>
            <person name="Ma J."/>
        </authorList>
    </citation>
    <scope>NUCLEOTIDE SEQUENCE [LARGE SCALE GENOMIC DNA]</scope>
    <source>
        <strain evidence="3">JCM 18401</strain>
    </source>
</reference>
<dbReference type="EMBL" id="BAABJZ010000006">
    <property type="protein sequence ID" value="GAA4874101.1"/>
    <property type="molecule type" value="Genomic_DNA"/>
</dbReference>
<keyword evidence="3" id="KW-1185">Reference proteome</keyword>
<feature type="signal peptide" evidence="1">
    <location>
        <begin position="1"/>
        <end position="21"/>
    </location>
</feature>
<sequence>MRRASICLSALLYLASTGAFSSQDTWTSQLRLGGWSHHLEDEPYESSPRFNESHKGIGYYYRINQCHGSVSWYCKVGVGYLRDSFDNPMYIASWNWQYAFNEHISAGLLLGVGSRTVARYGDEVFLGTERKVVPLLAPNMEITWGRFSIGFAVLPHVDYRVEDGKNQYDLQKPTLFWDIGISF</sequence>
<dbReference type="Gene3D" id="2.40.160.20">
    <property type="match status" value="1"/>
</dbReference>
<gene>
    <name evidence="2" type="ORF">GCM10023333_03720</name>
</gene>
<accession>A0ABP9EJW4</accession>
<feature type="chain" id="PRO_5046689431" description="Acyloxyacyl hydrolase" evidence="1">
    <location>
        <begin position="22"/>
        <end position="183"/>
    </location>
</feature>
<proteinExistence type="predicted"/>
<organism evidence="2 3">
    <name type="scientific">Ferrimonas pelagia</name>
    <dbReference type="NCBI Taxonomy" id="1177826"/>
    <lineage>
        <taxon>Bacteria</taxon>
        <taxon>Pseudomonadati</taxon>
        <taxon>Pseudomonadota</taxon>
        <taxon>Gammaproteobacteria</taxon>
        <taxon>Alteromonadales</taxon>
        <taxon>Ferrimonadaceae</taxon>
        <taxon>Ferrimonas</taxon>
    </lineage>
</organism>